<protein>
    <recommendedName>
        <fullName evidence="4">3D domain-containing protein</fullName>
    </recommendedName>
</protein>
<dbReference type="Proteomes" id="UP000034256">
    <property type="component" value="Unassembled WGS sequence"/>
</dbReference>
<keyword evidence="1" id="KW-1133">Transmembrane helix</keyword>
<dbReference type="CDD" id="cd22784">
    <property type="entry name" value="DPBB_MltA_YuiC-like"/>
    <property type="match status" value="1"/>
</dbReference>
<keyword evidence="1" id="KW-0812">Transmembrane</keyword>
<proteinExistence type="predicted"/>
<evidence type="ECO:0000313" key="2">
    <source>
        <dbReference type="EMBL" id="KKS25153.1"/>
    </source>
</evidence>
<reference evidence="2 3" key="1">
    <citation type="journal article" date="2015" name="Nature">
        <title>rRNA introns, odd ribosomes, and small enigmatic genomes across a large radiation of phyla.</title>
        <authorList>
            <person name="Brown C.T."/>
            <person name="Hug L.A."/>
            <person name="Thomas B.C."/>
            <person name="Sharon I."/>
            <person name="Castelle C.J."/>
            <person name="Singh A."/>
            <person name="Wilkins M.J."/>
            <person name="Williams K.H."/>
            <person name="Banfield J.F."/>
        </authorList>
    </citation>
    <scope>NUCLEOTIDE SEQUENCE [LARGE SCALE GENOMIC DNA]</scope>
</reference>
<comment type="caution">
    <text evidence="2">The sequence shown here is derived from an EMBL/GenBank/DDBJ whole genome shotgun (WGS) entry which is preliminary data.</text>
</comment>
<evidence type="ECO:0000256" key="1">
    <source>
        <dbReference type="SAM" id="Phobius"/>
    </source>
</evidence>
<evidence type="ECO:0000313" key="3">
    <source>
        <dbReference type="Proteomes" id="UP000034256"/>
    </source>
</evidence>
<dbReference type="EMBL" id="LCCF01000006">
    <property type="protein sequence ID" value="KKS25153.1"/>
    <property type="molecule type" value="Genomic_DNA"/>
</dbReference>
<dbReference type="AlphaFoldDB" id="A0A0G1AIS0"/>
<gene>
    <name evidence="2" type="ORF">UU85_C0006G0021</name>
</gene>
<keyword evidence="1" id="KW-0472">Membrane</keyword>
<sequence>MATVAVFCYPKSNLRKHNMNKIIRIAIVSLLLSNLIAIPTQAAFYDWMKLSKTADEKIELPQSSDWSFDSLYSNIKNVGMGSVKNGNIGSASVVGASAPITIKKAKASSRTFKVSASAYSSTKDQTDDSPFITASGTYVRDGIIAANFLPFGTAVKIPEIYGDKIFIVEDRMNSRYWYNVDIWFPERSMAKDFGRKTVTIEVVS</sequence>
<evidence type="ECO:0008006" key="4">
    <source>
        <dbReference type="Google" id="ProtNLM"/>
    </source>
</evidence>
<organism evidence="2 3">
    <name type="scientific">Candidatus Wolfebacteria bacterium GW2011_GWA2_42_10</name>
    <dbReference type="NCBI Taxonomy" id="1619004"/>
    <lineage>
        <taxon>Bacteria</taxon>
        <taxon>Candidatus Wolfeibacteriota</taxon>
    </lineage>
</organism>
<accession>A0A0G1AIS0</accession>
<name>A0A0G1AIS0_9BACT</name>
<feature type="transmembrane region" description="Helical" evidence="1">
    <location>
        <begin position="22"/>
        <end position="45"/>
    </location>
</feature>